<feature type="domain" description="DUF4123" evidence="1">
    <location>
        <begin position="166"/>
        <end position="290"/>
    </location>
</feature>
<dbReference type="EMBL" id="AEJM01000036">
    <property type="protein sequence ID" value="EGY33015.1"/>
    <property type="molecule type" value="Genomic_DNA"/>
</dbReference>
<gene>
    <name evidence="2" type="ORF">SC1083_1572</name>
</gene>
<organism evidence="2 3">
    <name type="scientific">Aggregatibacter actinomycetemcomitans serotype e str. SC1083</name>
    <dbReference type="NCBI Taxonomy" id="907488"/>
    <lineage>
        <taxon>Bacteria</taxon>
        <taxon>Pseudomonadati</taxon>
        <taxon>Pseudomonadota</taxon>
        <taxon>Gammaproteobacteria</taxon>
        <taxon>Pasteurellales</taxon>
        <taxon>Pasteurellaceae</taxon>
        <taxon>Aggregatibacter</taxon>
    </lineage>
</organism>
<evidence type="ECO:0000313" key="3">
    <source>
        <dbReference type="Proteomes" id="UP000005508"/>
    </source>
</evidence>
<dbReference type="InterPro" id="IPR025391">
    <property type="entry name" value="DUF4123"/>
</dbReference>
<name>G4A9Q3_AGGAC</name>
<reference evidence="2 3" key="1">
    <citation type="submission" date="2010-10" db="EMBL/GenBank/DDBJ databases">
        <authorList>
            <person name="Chen C."/>
            <person name="Kittichotirat W."/>
            <person name="Asikainen S."/>
            <person name="Bumgarner R."/>
        </authorList>
    </citation>
    <scope>NUCLEOTIDE SEQUENCE [LARGE SCALE GENOMIC DNA]</scope>
    <source>
        <strain evidence="2 3">SC1083</strain>
    </source>
</reference>
<accession>G4A9Q3</accession>
<dbReference type="Pfam" id="PF13503">
    <property type="entry name" value="DUF4123"/>
    <property type="match status" value="1"/>
</dbReference>
<dbReference type="PATRIC" id="fig|907488.3.peg.1537"/>
<comment type="caution">
    <text evidence="2">The sequence shown here is derived from an EMBL/GenBank/DDBJ whole genome shotgun (WGS) entry which is preliminary data.</text>
</comment>
<dbReference type="RefSeq" id="WP_005558395.1">
    <property type="nucleotide sequence ID" value="NZ_AEJM01000036.1"/>
</dbReference>
<evidence type="ECO:0000259" key="1">
    <source>
        <dbReference type="Pfam" id="PF13503"/>
    </source>
</evidence>
<evidence type="ECO:0000313" key="2">
    <source>
        <dbReference type="EMBL" id="EGY33015.1"/>
    </source>
</evidence>
<dbReference type="Proteomes" id="UP000005508">
    <property type="component" value="Unassembled WGS sequence"/>
</dbReference>
<sequence>MNKASETIWVTQYRFAPINSPNEQFTGYVLGLMSDRESYQQHVEAFLSTQNLSGHSQLAALPIQTWFTRHGFSAPLWRLAQQISPENPIILFRENALSVEAIAEDTEYLVQDSVTFEPFLDIFSKNALPDILKKGFFAELIGLDEQYLSTDKEETPSDLQQTGKHYYAVIDTSKVVAYPSALKSSGQMANLYKGKTGEALEDAAPYLFEFDPGNSGSIMFLQKLFRKMESQVLSHWKTNPVIFIRSDKDFDTVYHHLRKFTHLYDPEEEIWYFFRFYDPKVLSAYLPPLSRYPANLAALFGFKNGDGIIDAFGLRLEDEFIAFTLNPLPENTRPAKIEFGKVEHHAIRTLITTRFKHQLMTLYATNHPQRFRPLKDIHKSAFVEHVYNAALSCQLTRPAEIAYFWHVMPYLGAYWCADPLYHFINRYLDDERQPADHRMEHITSVFNKVAAIMCDTRRSPKGFTHHYIIFILLVP</sequence>
<protein>
    <submittedName>
        <fullName evidence="2">FHA domain-containing protein</fullName>
    </submittedName>
</protein>
<proteinExistence type="predicted"/>
<dbReference type="AlphaFoldDB" id="G4A9Q3"/>